<dbReference type="RefSeq" id="XP_065958121.1">
    <property type="nucleotide sequence ID" value="XM_066101181.1"/>
</dbReference>
<dbReference type="AlphaFoldDB" id="A0A7T7BQJ9"/>
<dbReference type="GeneID" id="90952781"/>
<gene>
    <name evidence="2" type="ORF">Pdw03_5851</name>
</gene>
<reference evidence="2 3" key="1">
    <citation type="submission" date="2020-08" db="EMBL/GenBank/DDBJ databases">
        <title>The completed genome sequence of the pathogenic ascomycete fungus Penicillium digitatum.</title>
        <authorList>
            <person name="Wang M."/>
        </authorList>
    </citation>
    <scope>NUCLEOTIDE SEQUENCE [LARGE SCALE GENOMIC DNA]</scope>
    <source>
        <strain evidence="2 3">PdW03</strain>
    </source>
</reference>
<proteinExistence type="predicted"/>
<sequence length="93" mass="10474">MSSTRESTHPLHTRVQFFAKLFSLHASAINSHTKNTQPIASEKIPEDIAESATDLDQYPTPTLPSDSEITPLLDWTEDVQDWPFDFETSRGLS</sequence>
<evidence type="ECO:0000313" key="3">
    <source>
        <dbReference type="Proteomes" id="UP000595662"/>
    </source>
</evidence>
<evidence type="ECO:0000256" key="1">
    <source>
        <dbReference type="SAM" id="MobiDB-lite"/>
    </source>
</evidence>
<dbReference type="Proteomes" id="UP000595662">
    <property type="component" value="Chromosome 6"/>
</dbReference>
<name>A0A7T7BQJ9_PENDI</name>
<evidence type="ECO:0000313" key="2">
    <source>
        <dbReference type="EMBL" id="QQK48216.1"/>
    </source>
</evidence>
<feature type="region of interest" description="Disordered" evidence="1">
    <location>
        <begin position="32"/>
        <end position="69"/>
    </location>
</feature>
<protein>
    <submittedName>
        <fullName evidence="2">Zinc finger, C2H2</fullName>
    </submittedName>
</protein>
<organism evidence="2 3">
    <name type="scientific">Penicillium digitatum</name>
    <name type="common">Green mold</name>
    <dbReference type="NCBI Taxonomy" id="36651"/>
    <lineage>
        <taxon>Eukaryota</taxon>
        <taxon>Fungi</taxon>
        <taxon>Dikarya</taxon>
        <taxon>Ascomycota</taxon>
        <taxon>Pezizomycotina</taxon>
        <taxon>Eurotiomycetes</taxon>
        <taxon>Eurotiomycetidae</taxon>
        <taxon>Eurotiales</taxon>
        <taxon>Aspergillaceae</taxon>
        <taxon>Penicillium</taxon>
    </lineage>
</organism>
<accession>A0A7T7BQJ9</accession>
<feature type="compositionally biased region" description="Polar residues" evidence="1">
    <location>
        <begin position="59"/>
        <end position="68"/>
    </location>
</feature>
<dbReference type="EMBL" id="CP060779">
    <property type="protein sequence ID" value="QQK48216.1"/>
    <property type="molecule type" value="Genomic_DNA"/>
</dbReference>